<evidence type="ECO:0000256" key="2">
    <source>
        <dbReference type="ARBA" id="ARBA00005375"/>
    </source>
</evidence>
<evidence type="ECO:0000256" key="3">
    <source>
        <dbReference type="ARBA" id="ARBA00012646"/>
    </source>
</evidence>
<dbReference type="Proteomes" id="UP001431783">
    <property type="component" value="Unassembled WGS sequence"/>
</dbReference>
<dbReference type="SUPFAM" id="SSF53254">
    <property type="entry name" value="Phosphoglycerate mutase-like"/>
    <property type="match status" value="1"/>
</dbReference>
<evidence type="ECO:0000256" key="4">
    <source>
        <dbReference type="ARBA" id="ARBA00022729"/>
    </source>
</evidence>
<comment type="caution">
    <text evidence="9">The sequence shown here is derived from an EMBL/GenBank/DDBJ whole genome shotgun (WGS) entry which is preliminary data.</text>
</comment>
<comment type="catalytic activity">
    <reaction evidence="1">
        <text>a phosphate monoester + H2O = an alcohol + phosphate</text>
        <dbReference type="Rhea" id="RHEA:15017"/>
        <dbReference type="ChEBI" id="CHEBI:15377"/>
        <dbReference type="ChEBI" id="CHEBI:30879"/>
        <dbReference type="ChEBI" id="CHEBI:43474"/>
        <dbReference type="ChEBI" id="CHEBI:67140"/>
        <dbReference type="EC" id="3.1.3.2"/>
    </reaction>
</comment>
<keyword evidence="5" id="KW-0378">Hydrolase</keyword>
<proteinExistence type="inferred from homology"/>
<evidence type="ECO:0000313" key="10">
    <source>
        <dbReference type="Proteomes" id="UP001431783"/>
    </source>
</evidence>
<dbReference type="InterPro" id="IPR029033">
    <property type="entry name" value="His_PPase_superfam"/>
</dbReference>
<accession>A0AAW1V102</accession>
<dbReference type="Pfam" id="PF00328">
    <property type="entry name" value="His_Phos_2"/>
    <property type="match status" value="1"/>
</dbReference>
<dbReference type="GO" id="GO:0003993">
    <property type="term" value="F:acid phosphatase activity"/>
    <property type="evidence" value="ECO:0007669"/>
    <property type="project" value="UniProtKB-EC"/>
</dbReference>
<dbReference type="PANTHER" id="PTHR11567">
    <property type="entry name" value="ACID PHOSPHATASE-RELATED"/>
    <property type="match status" value="1"/>
</dbReference>
<gene>
    <name evidence="9" type="ORF">WA026_004293</name>
</gene>
<dbReference type="Gene3D" id="3.40.50.1240">
    <property type="entry name" value="Phosphoglycerate mutase-like"/>
    <property type="match status" value="1"/>
</dbReference>
<keyword evidence="7" id="KW-0325">Glycoprotein</keyword>
<dbReference type="InterPro" id="IPR050645">
    <property type="entry name" value="Histidine_acid_phosphatase"/>
</dbReference>
<protein>
    <recommendedName>
        <fullName evidence="3">acid phosphatase</fullName>
        <ecNumber evidence="3">3.1.3.2</ecNumber>
    </recommendedName>
</protein>
<reference evidence="9 10" key="1">
    <citation type="submission" date="2023-03" db="EMBL/GenBank/DDBJ databases">
        <title>Genome insight into feeding habits of ladybird beetles.</title>
        <authorList>
            <person name="Li H.-S."/>
            <person name="Huang Y.-H."/>
            <person name="Pang H."/>
        </authorList>
    </citation>
    <scope>NUCLEOTIDE SEQUENCE [LARGE SCALE GENOMIC DNA]</scope>
    <source>
        <strain evidence="9">SYSU_2023b</strain>
        <tissue evidence="9">Whole body</tissue>
    </source>
</reference>
<feature type="region of interest" description="Disordered" evidence="8">
    <location>
        <begin position="28"/>
        <end position="48"/>
    </location>
</feature>
<evidence type="ECO:0000256" key="7">
    <source>
        <dbReference type="ARBA" id="ARBA00023180"/>
    </source>
</evidence>
<evidence type="ECO:0000256" key="6">
    <source>
        <dbReference type="ARBA" id="ARBA00023157"/>
    </source>
</evidence>
<evidence type="ECO:0000256" key="1">
    <source>
        <dbReference type="ARBA" id="ARBA00000032"/>
    </source>
</evidence>
<keyword evidence="10" id="KW-1185">Reference proteome</keyword>
<dbReference type="InterPro" id="IPR000560">
    <property type="entry name" value="His_Pase_clade-2"/>
</dbReference>
<keyword evidence="4" id="KW-0732">Signal</keyword>
<evidence type="ECO:0000256" key="5">
    <source>
        <dbReference type="ARBA" id="ARBA00022801"/>
    </source>
</evidence>
<evidence type="ECO:0000256" key="8">
    <source>
        <dbReference type="SAM" id="MobiDB-lite"/>
    </source>
</evidence>
<dbReference type="EMBL" id="JARQZJ010000122">
    <property type="protein sequence ID" value="KAK9889009.1"/>
    <property type="molecule type" value="Genomic_DNA"/>
</dbReference>
<sequence>MYELYQGKLIGIPKCGFGKTTKEELQRCSTHRTGKGSDKQKSDVTRSELTEKNDLGELKLAVSEMKSIKKGIVMISCDQNETKDAISAKLFRHGDRPPTEFYRNDPYQNPALWPVPPGELTNTGKMQHFKLGQWFRNRYDAFLSSVYNKDEIYIRSSDGDRGKDIWNENLAWQPIPVHTVPKKQDDIAGVYQFCAKYNHLKAAAEKELPYFRDFNEKNKNLYDQLSEKSGETISNIVQAYSLFDTLHIEKIYNFTLPNWADELYSSLKEIGDTAPRLLTATAELTRLFMGRYFDNVLKQFEFCSSGTGPIAEKFRIFSGHDDQVFSILSALNVQKLEAVPYAAVAILELRKSTHDDLFVQLFYKTKEDVADLIPIPNCGDQCSYEKFVEIVQPIALSEEEFNAECQNEIN</sequence>
<feature type="compositionally biased region" description="Basic and acidic residues" evidence="8">
    <location>
        <begin position="35"/>
        <end position="48"/>
    </location>
</feature>
<keyword evidence="6" id="KW-1015">Disulfide bond</keyword>
<dbReference type="AlphaFoldDB" id="A0AAW1V102"/>
<name>A0AAW1V102_9CUCU</name>
<dbReference type="CDD" id="cd07061">
    <property type="entry name" value="HP_HAP_like"/>
    <property type="match status" value="1"/>
</dbReference>
<evidence type="ECO:0000313" key="9">
    <source>
        <dbReference type="EMBL" id="KAK9889009.1"/>
    </source>
</evidence>
<organism evidence="9 10">
    <name type="scientific">Henosepilachna vigintioctopunctata</name>
    <dbReference type="NCBI Taxonomy" id="420089"/>
    <lineage>
        <taxon>Eukaryota</taxon>
        <taxon>Metazoa</taxon>
        <taxon>Ecdysozoa</taxon>
        <taxon>Arthropoda</taxon>
        <taxon>Hexapoda</taxon>
        <taxon>Insecta</taxon>
        <taxon>Pterygota</taxon>
        <taxon>Neoptera</taxon>
        <taxon>Endopterygota</taxon>
        <taxon>Coleoptera</taxon>
        <taxon>Polyphaga</taxon>
        <taxon>Cucujiformia</taxon>
        <taxon>Coccinelloidea</taxon>
        <taxon>Coccinellidae</taxon>
        <taxon>Epilachninae</taxon>
        <taxon>Epilachnini</taxon>
        <taxon>Henosepilachna</taxon>
    </lineage>
</organism>
<dbReference type="PANTHER" id="PTHR11567:SF211">
    <property type="entry name" value="PROSTATIC ACID PHOSPHATASE"/>
    <property type="match status" value="1"/>
</dbReference>
<comment type="similarity">
    <text evidence="2">Belongs to the histidine acid phosphatase family.</text>
</comment>
<dbReference type="EC" id="3.1.3.2" evidence="3"/>